<proteinExistence type="predicted"/>
<protein>
    <recommendedName>
        <fullName evidence="2">Fibronectin type-III domain-containing protein</fullName>
    </recommendedName>
</protein>
<dbReference type="SMART" id="SM00060">
    <property type="entry name" value="FN3"/>
    <property type="match status" value="3"/>
</dbReference>
<feature type="non-terminal residue" evidence="3">
    <location>
        <position position="1"/>
    </location>
</feature>
<evidence type="ECO:0000256" key="1">
    <source>
        <dbReference type="SAM" id="MobiDB-lite"/>
    </source>
</evidence>
<evidence type="ECO:0000313" key="3">
    <source>
        <dbReference type="EMBL" id="MEQ2222985.1"/>
    </source>
</evidence>
<dbReference type="Gene3D" id="2.60.40.10">
    <property type="entry name" value="Immunoglobulins"/>
    <property type="match status" value="3"/>
</dbReference>
<dbReference type="PANTHER" id="PTHR47135">
    <property type="entry name" value="FIBRONECTIN TYPE III DOMAIN-CONTAINING PROTEIN 7"/>
    <property type="match status" value="1"/>
</dbReference>
<dbReference type="InterPro" id="IPR015373">
    <property type="entry name" value="Interferon/interleukin_rcp_dom"/>
</dbReference>
<organism evidence="3 4">
    <name type="scientific">Ilyodon furcidens</name>
    <name type="common">goldbreast splitfin</name>
    <dbReference type="NCBI Taxonomy" id="33524"/>
    <lineage>
        <taxon>Eukaryota</taxon>
        <taxon>Metazoa</taxon>
        <taxon>Chordata</taxon>
        <taxon>Craniata</taxon>
        <taxon>Vertebrata</taxon>
        <taxon>Euteleostomi</taxon>
        <taxon>Actinopterygii</taxon>
        <taxon>Neopterygii</taxon>
        <taxon>Teleostei</taxon>
        <taxon>Neoteleostei</taxon>
        <taxon>Acanthomorphata</taxon>
        <taxon>Ovalentaria</taxon>
        <taxon>Atherinomorphae</taxon>
        <taxon>Cyprinodontiformes</taxon>
        <taxon>Goodeidae</taxon>
        <taxon>Ilyodon</taxon>
    </lineage>
</organism>
<gene>
    <name evidence="3" type="ORF">ILYODFUR_032143</name>
</gene>
<feature type="compositionally biased region" description="Polar residues" evidence="1">
    <location>
        <begin position="250"/>
        <end position="262"/>
    </location>
</feature>
<keyword evidence="4" id="KW-1185">Reference proteome</keyword>
<feature type="domain" description="Fibronectin type-III" evidence="2">
    <location>
        <begin position="284"/>
        <end position="377"/>
    </location>
</feature>
<reference evidence="3 4" key="1">
    <citation type="submission" date="2021-06" db="EMBL/GenBank/DDBJ databases">
        <authorList>
            <person name="Palmer J.M."/>
        </authorList>
    </citation>
    <scope>NUCLEOTIDE SEQUENCE [LARGE SCALE GENOMIC DNA]</scope>
    <source>
        <strain evidence="4">if_2019</strain>
        <tissue evidence="3">Muscle</tissue>
    </source>
</reference>
<feature type="domain" description="Fibronectin type-III" evidence="2">
    <location>
        <begin position="3"/>
        <end position="92"/>
    </location>
</feature>
<dbReference type="InterPro" id="IPR036116">
    <property type="entry name" value="FN3_sf"/>
</dbReference>
<dbReference type="PANTHER" id="PTHR47135:SF3">
    <property type="entry name" value="FIBRONECTIN TYPE-III DOMAIN-CONTAINING PROTEIN"/>
    <property type="match status" value="1"/>
</dbReference>
<feature type="region of interest" description="Disordered" evidence="1">
    <location>
        <begin position="250"/>
        <end position="270"/>
    </location>
</feature>
<dbReference type="Pfam" id="PF09294">
    <property type="entry name" value="Interfer-bind"/>
    <property type="match status" value="1"/>
</dbReference>
<evidence type="ECO:0000259" key="2">
    <source>
        <dbReference type="PROSITE" id="PS50853"/>
    </source>
</evidence>
<name>A0ABV0SQX2_9TELE</name>
<dbReference type="EMBL" id="JAHRIQ010005143">
    <property type="protein sequence ID" value="MEQ2222985.1"/>
    <property type="molecule type" value="Genomic_DNA"/>
</dbReference>
<dbReference type="Pfam" id="PF00041">
    <property type="entry name" value="fn3"/>
    <property type="match status" value="1"/>
</dbReference>
<comment type="caution">
    <text evidence="3">The sequence shown here is derived from an EMBL/GenBank/DDBJ whole genome shotgun (WGS) entry which is preliminary data.</text>
</comment>
<dbReference type="PROSITE" id="PS50853">
    <property type="entry name" value="FN3"/>
    <property type="match status" value="2"/>
</dbReference>
<dbReference type="InterPro" id="IPR013783">
    <property type="entry name" value="Ig-like_fold"/>
</dbReference>
<evidence type="ECO:0000313" key="4">
    <source>
        <dbReference type="Proteomes" id="UP001482620"/>
    </source>
</evidence>
<accession>A0ABV0SQX2</accession>
<sequence>PCAPSNLTVDVDCRTNYARLSWDYTKFAVEYFGHAASMDGETLSCDSSKTSCTLGTLQCGHTYNFTVKAFDGICNSSISLPLHEGAAPCPPSRLNVRMQRIKQMYWAMISWDKVNCSNIEYLAEIKGQIGNNSQTLMKVSSYWLLRPYFELPMPCSTAFTVAVFSRNSGGVSKSSRIFSGITEPCAPQRVKYSGNTSQVLLSWDASVFATMYTVYNVSGGSYVKLCNTTGLSCQLTNFNPAATKVTASNAVGESNPSQNITGPVSARRRRDLQPTQLNAYEGENLETPEVLAVTVSGGSMYVRWRMVKGATEYELIIEEEQKAGQTTQLPRVRNIDGDFYTETDLKPVTTYCVRVAAKDGFNQSNYSWPACRKTGAL</sequence>
<dbReference type="SUPFAM" id="SSF49265">
    <property type="entry name" value="Fibronectin type III"/>
    <property type="match status" value="3"/>
</dbReference>
<dbReference type="CDD" id="cd00063">
    <property type="entry name" value="FN3"/>
    <property type="match status" value="3"/>
</dbReference>
<dbReference type="InterPro" id="IPR003961">
    <property type="entry name" value="FN3_dom"/>
</dbReference>
<dbReference type="Proteomes" id="UP001482620">
    <property type="component" value="Unassembled WGS sequence"/>
</dbReference>